<name>A0A1W1WB58_SULTA</name>
<gene>
    <name evidence="8" type="ORF">SAMN00768000_1003</name>
</gene>
<dbReference type="Gene3D" id="3.90.100.10">
    <property type="entry name" value="Orn/Lys/Arg decarboxylase, C-terminal domain"/>
    <property type="match status" value="1"/>
</dbReference>
<evidence type="ECO:0000256" key="1">
    <source>
        <dbReference type="ARBA" id="ARBA00001933"/>
    </source>
</evidence>
<dbReference type="InterPro" id="IPR036633">
    <property type="entry name" value="Prn/Lys/Arg_de-COase_C_sf"/>
</dbReference>
<dbReference type="Gene3D" id="3.40.640.10">
    <property type="entry name" value="Type I PLP-dependent aspartate aminotransferase-like (Major domain)"/>
    <property type="match status" value="1"/>
</dbReference>
<protein>
    <submittedName>
        <fullName evidence="8">Arginine/lysine/ornithine decarboxylase</fullName>
    </submittedName>
</protein>
<dbReference type="SUPFAM" id="SSF55904">
    <property type="entry name" value="Ornithine decarboxylase C-terminal domain"/>
    <property type="match status" value="1"/>
</dbReference>
<keyword evidence="9" id="KW-1185">Reference proteome</keyword>
<dbReference type="GO" id="GO:0016831">
    <property type="term" value="F:carboxy-lyase activity"/>
    <property type="evidence" value="ECO:0007669"/>
    <property type="project" value="UniProtKB-KW"/>
</dbReference>
<evidence type="ECO:0000313" key="8">
    <source>
        <dbReference type="EMBL" id="SMC03280.1"/>
    </source>
</evidence>
<dbReference type="InterPro" id="IPR052357">
    <property type="entry name" value="Orn_Lys_Arg_decarboxylase-I"/>
</dbReference>
<evidence type="ECO:0000313" key="9">
    <source>
        <dbReference type="Proteomes" id="UP000192660"/>
    </source>
</evidence>
<keyword evidence="5" id="KW-0456">Lyase</keyword>
<evidence type="ECO:0000259" key="6">
    <source>
        <dbReference type="Pfam" id="PF01276"/>
    </source>
</evidence>
<dbReference type="Pfam" id="PF03711">
    <property type="entry name" value="OKR_DC_1_C"/>
    <property type="match status" value="1"/>
</dbReference>
<dbReference type="RefSeq" id="WP_020374266.1">
    <property type="nucleotide sequence ID" value="NZ_FWWY01000001.1"/>
</dbReference>
<reference evidence="9" key="1">
    <citation type="submission" date="2017-04" db="EMBL/GenBank/DDBJ databases">
        <authorList>
            <person name="Varghese N."/>
            <person name="Submissions S."/>
        </authorList>
    </citation>
    <scope>NUCLEOTIDE SEQUENCE [LARGE SCALE GENOMIC DNA]</scope>
    <source>
        <strain evidence="9">DSM 9293</strain>
    </source>
</reference>
<evidence type="ECO:0000256" key="5">
    <source>
        <dbReference type="ARBA" id="ARBA00023239"/>
    </source>
</evidence>
<dbReference type="SUPFAM" id="SSF53383">
    <property type="entry name" value="PLP-dependent transferases"/>
    <property type="match status" value="1"/>
</dbReference>
<dbReference type="InterPro" id="IPR008286">
    <property type="entry name" value="Prn/Lys/Arg_de-COase_C"/>
</dbReference>
<dbReference type="InterPro" id="IPR000310">
    <property type="entry name" value="Orn/Lys/Arg_deCO2ase_major_dom"/>
</dbReference>
<evidence type="ECO:0000259" key="7">
    <source>
        <dbReference type="Pfam" id="PF03711"/>
    </source>
</evidence>
<dbReference type="EMBL" id="FWWY01000001">
    <property type="protein sequence ID" value="SMC03280.1"/>
    <property type="molecule type" value="Genomic_DNA"/>
</dbReference>
<dbReference type="InterPro" id="IPR015421">
    <property type="entry name" value="PyrdxlP-dep_Trfase_major"/>
</dbReference>
<dbReference type="AlphaFoldDB" id="A0A1W1WB58"/>
<feature type="domain" description="Orn/Lys/Arg decarboxylase C-terminal" evidence="7">
    <location>
        <begin position="387"/>
        <end position="438"/>
    </location>
</feature>
<evidence type="ECO:0000256" key="2">
    <source>
        <dbReference type="ARBA" id="ARBA00010671"/>
    </source>
</evidence>
<proteinExistence type="inferred from homology"/>
<dbReference type="InterPro" id="IPR015424">
    <property type="entry name" value="PyrdxlP-dep_Trfase"/>
</dbReference>
<keyword evidence="4" id="KW-0663">Pyridoxal phosphate</keyword>
<dbReference type="PANTHER" id="PTHR43277:SF4">
    <property type="entry name" value="ARGININE DECARBOXYLASE"/>
    <property type="match status" value="1"/>
</dbReference>
<feature type="domain" description="Orn/Lys/Arg decarboxylases family 1 pyridoxal-P attachment site" evidence="6">
    <location>
        <begin position="4"/>
        <end position="285"/>
    </location>
</feature>
<dbReference type="OrthoDB" id="9815233at2"/>
<accession>A0A1W1WB58</accession>
<evidence type="ECO:0000256" key="4">
    <source>
        <dbReference type="ARBA" id="ARBA00022898"/>
    </source>
</evidence>
<comment type="similarity">
    <text evidence="2">Belongs to the Orn/Lys/Arg decarboxylase class-I family.</text>
</comment>
<dbReference type="Pfam" id="PF01276">
    <property type="entry name" value="OKR_DC_1"/>
    <property type="match status" value="1"/>
</dbReference>
<keyword evidence="3" id="KW-0210">Decarboxylase</keyword>
<comment type="cofactor">
    <cofactor evidence="1">
        <name>pyridoxal 5'-phosphate</name>
        <dbReference type="ChEBI" id="CHEBI:597326"/>
    </cofactor>
</comment>
<evidence type="ECO:0000256" key="3">
    <source>
        <dbReference type="ARBA" id="ARBA00022793"/>
    </source>
</evidence>
<organism evidence="8 9">
    <name type="scientific">Sulfobacillus thermosulfidooxidans (strain DSM 9293 / VKM B-1269 / AT-1)</name>
    <dbReference type="NCBI Taxonomy" id="929705"/>
    <lineage>
        <taxon>Bacteria</taxon>
        <taxon>Bacillati</taxon>
        <taxon>Bacillota</taxon>
        <taxon>Clostridia</taxon>
        <taxon>Eubacteriales</taxon>
        <taxon>Clostridiales Family XVII. Incertae Sedis</taxon>
        <taxon>Sulfobacillus</taxon>
    </lineage>
</organism>
<dbReference type="STRING" id="28034.BFX07_00270"/>
<sequence length="474" mass="52596">MVRTPIIEALKAYSAGGKARWHTPGHKGRVPLPYLLSEWDVTEVRELTPKSDGDDPIHDSERLMAQSFGVQKTWYSVQGATLPVMAAILAACPPESSVVVDRIAHRSVHAALILGHLRPIWAYSRVGPGGYPLPVNDEERVRLIEQFQPKAVIVTNPTYEGLAADLSATAAICRQHGIPLIVDEAHGTHFWGHEGFPRSALVEGADLVCHGVHKTERSLTQTGLLHLNSPIISVSQVQDAWDLLATSSPSYLLLASLDDFQFLRHQEEYHRGWHVLAEQLRALRARWRDQGLNVLQDWWELQSGQADAAKLTILGDGSHLLRKLEPFGVEEKSDPFGVTLIVTPYDDLNMVKAALDAILANQDSGPHGALHWGRWPILQQIMPPYQAMTAETEWIPWSKALGRIAARPLIPYPPGIPLVVPGEGINQDVISWLTEYRDWYLRGSGDLKGLQPPPPTWDDEGTDEGLWVIKNAVP</sequence>
<dbReference type="PANTHER" id="PTHR43277">
    <property type="entry name" value="ARGININE DECARBOXYLASE"/>
    <property type="match status" value="1"/>
</dbReference>
<dbReference type="Proteomes" id="UP000192660">
    <property type="component" value="Unassembled WGS sequence"/>
</dbReference>